<proteinExistence type="predicted"/>
<evidence type="ECO:0000313" key="2">
    <source>
        <dbReference type="EMBL" id="KAJ4451263.1"/>
    </source>
</evidence>
<protein>
    <submittedName>
        <fullName evidence="2">Uncharacterized protein</fullName>
    </submittedName>
</protein>
<comment type="caution">
    <text evidence="2">The sequence shown here is derived from an EMBL/GenBank/DDBJ whole genome shotgun (WGS) entry which is preliminary data.</text>
</comment>
<feature type="region of interest" description="Disordered" evidence="1">
    <location>
        <begin position="216"/>
        <end position="277"/>
    </location>
</feature>
<accession>A0ABQ8TZJ8</accession>
<feature type="compositionally biased region" description="Basic and acidic residues" evidence="1">
    <location>
        <begin position="216"/>
        <end position="241"/>
    </location>
</feature>
<dbReference type="Proteomes" id="UP001148838">
    <property type="component" value="Unassembled WGS sequence"/>
</dbReference>
<feature type="compositionally biased region" description="Basic residues" evidence="1">
    <location>
        <begin position="245"/>
        <end position="258"/>
    </location>
</feature>
<reference evidence="2 3" key="1">
    <citation type="journal article" date="2022" name="Allergy">
        <title>Genome assembly and annotation of Periplaneta americana reveal a comprehensive cockroach allergen profile.</title>
        <authorList>
            <person name="Wang L."/>
            <person name="Xiong Q."/>
            <person name="Saelim N."/>
            <person name="Wang L."/>
            <person name="Nong W."/>
            <person name="Wan A.T."/>
            <person name="Shi M."/>
            <person name="Liu X."/>
            <person name="Cao Q."/>
            <person name="Hui J.H.L."/>
            <person name="Sookrung N."/>
            <person name="Leung T.F."/>
            <person name="Tungtrongchitr A."/>
            <person name="Tsui S.K.W."/>
        </authorList>
    </citation>
    <scope>NUCLEOTIDE SEQUENCE [LARGE SCALE GENOMIC DNA]</scope>
    <source>
        <strain evidence="2">PWHHKU_190912</strain>
    </source>
</reference>
<evidence type="ECO:0000256" key="1">
    <source>
        <dbReference type="SAM" id="MobiDB-lite"/>
    </source>
</evidence>
<gene>
    <name evidence="2" type="ORF">ANN_02724</name>
</gene>
<keyword evidence="3" id="KW-1185">Reference proteome</keyword>
<evidence type="ECO:0000313" key="3">
    <source>
        <dbReference type="Proteomes" id="UP001148838"/>
    </source>
</evidence>
<dbReference type="EMBL" id="JAJSOF020000001">
    <property type="protein sequence ID" value="KAJ4451263.1"/>
    <property type="molecule type" value="Genomic_DNA"/>
</dbReference>
<name>A0ABQ8TZJ8_PERAM</name>
<sequence length="309" mass="35969">MSPGSSTESYPAFARIGLRENPGKNLNQTFDMGRACSTYVRIRNAYSVLLGRPERKRPLGRPRRRWKDHIKMDLRKVEYDALSLLVNSSSREVHALKRGGFLADASKIKFSSQRPDRLRCCYETRPKLCSGGDHSVKALRPLAEQVLNVNRRRQHATESPYSLKENKNNVLTLQGSVLVIIDPITSVAVNDDIFSLCYSKLRNLSTRIKCYFENDERDSKRTRMTRRDETRRDETRLERQMQRTQRARAAKSMARPRRKDGGYKNTQEDPELQSERKNKYWKIKKKKIIMKGPVRLNGSEEEKEEEDGF</sequence>
<organism evidence="2 3">
    <name type="scientific">Periplaneta americana</name>
    <name type="common">American cockroach</name>
    <name type="synonym">Blatta americana</name>
    <dbReference type="NCBI Taxonomy" id="6978"/>
    <lineage>
        <taxon>Eukaryota</taxon>
        <taxon>Metazoa</taxon>
        <taxon>Ecdysozoa</taxon>
        <taxon>Arthropoda</taxon>
        <taxon>Hexapoda</taxon>
        <taxon>Insecta</taxon>
        <taxon>Pterygota</taxon>
        <taxon>Neoptera</taxon>
        <taxon>Polyneoptera</taxon>
        <taxon>Dictyoptera</taxon>
        <taxon>Blattodea</taxon>
        <taxon>Blattoidea</taxon>
        <taxon>Blattidae</taxon>
        <taxon>Blattinae</taxon>
        <taxon>Periplaneta</taxon>
    </lineage>
</organism>